<reference evidence="1 2" key="1">
    <citation type="journal article" date="2018" name="Biotechnol. Biofuels">
        <title>Integrative visual omics of the white-rot fungus Polyporus brumalis exposes the biotechnological potential of its oxidative enzymes for delignifying raw plant biomass.</title>
        <authorList>
            <person name="Miyauchi S."/>
            <person name="Rancon A."/>
            <person name="Drula E."/>
            <person name="Hage H."/>
            <person name="Chaduli D."/>
            <person name="Favel A."/>
            <person name="Grisel S."/>
            <person name="Henrissat B."/>
            <person name="Herpoel-Gimbert I."/>
            <person name="Ruiz-Duenas F.J."/>
            <person name="Chevret D."/>
            <person name="Hainaut M."/>
            <person name="Lin J."/>
            <person name="Wang M."/>
            <person name="Pangilinan J."/>
            <person name="Lipzen A."/>
            <person name="Lesage-Meessen L."/>
            <person name="Navarro D."/>
            <person name="Riley R."/>
            <person name="Grigoriev I.V."/>
            <person name="Zhou S."/>
            <person name="Raouche S."/>
            <person name="Rosso M.N."/>
        </authorList>
    </citation>
    <scope>NUCLEOTIDE SEQUENCE [LARGE SCALE GENOMIC DNA]</scope>
    <source>
        <strain evidence="1 2">BRFM 1820</strain>
    </source>
</reference>
<dbReference type="Proteomes" id="UP000256964">
    <property type="component" value="Unassembled WGS sequence"/>
</dbReference>
<feature type="non-terminal residue" evidence="1">
    <location>
        <position position="258"/>
    </location>
</feature>
<accession>A0A371D8D3</accession>
<protein>
    <submittedName>
        <fullName evidence="1">Uncharacterized protein</fullName>
    </submittedName>
</protein>
<gene>
    <name evidence="1" type="ORF">OH76DRAFT_1319652</name>
</gene>
<dbReference type="AlphaFoldDB" id="A0A371D8D3"/>
<dbReference type="OrthoDB" id="3267359at2759"/>
<evidence type="ECO:0000313" key="2">
    <source>
        <dbReference type="Proteomes" id="UP000256964"/>
    </source>
</evidence>
<evidence type="ECO:0000313" key="1">
    <source>
        <dbReference type="EMBL" id="RDX48797.1"/>
    </source>
</evidence>
<name>A0A371D8D3_9APHY</name>
<organism evidence="1 2">
    <name type="scientific">Lentinus brumalis</name>
    <dbReference type="NCBI Taxonomy" id="2498619"/>
    <lineage>
        <taxon>Eukaryota</taxon>
        <taxon>Fungi</taxon>
        <taxon>Dikarya</taxon>
        <taxon>Basidiomycota</taxon>
        <taxon>Agaricomycotina</taxon>
        <taxon>Agaricomycetes</taxon>
        <taxon>Polyporales</taxon>
        <taxon>Polyporaceae</taxon>
        <taxon>Lentinus</taxon>
    </lineage>
</organism>
<dbReference type="STRING" id="139420.A0A371D8D3"/>
<feature type="non-terminal residue" evidence="1">
    <location>
        <position position="1"/>
    </location>
</feature>
<proteinExistence type="predicted"/>
<dbReference type="EMBL" id="KZ857409">
    <property type="protein sequence ID" value="RDX48797.1"/>
    <property type="molecule type" value="Genomic_DNA"/>
</dbReference>
<keyword evidence="2" id="KW-1185">Reference proteome</keyword>
<sequence length="258" mass="29829">PRKLTLWNGFVSKELKARNAAISEDAEEELLRVNDDVIKELSVRWKAMTPEEQHAAAAEELAVLVERQKNRVEGVHNVALHAFNDTRANIASVTRQLKEVKGRTDNDFLLVAVRSKMDDYNPPYIFHTNDRIQHYVETVTKTTLPDFAAKLEAHVISGVDGVFRNAREETIELKRKVKDVIFAYLQATCTRTTIPKMFYVNFEEHITLKFGIVVENWPLKRFAAPGSLSRVELEVLLKAWENKTTFFRQLTDEEWSEW</sequence>